<reference evidence="3 4" key="1">
    <citation type="submission" date="2016-06" db="EMBL/GenBank/DDBJ databases">
        <title>Evolution of pathogenesis and genome organization in the Tremellales.</title>
        <authorList>
            <person name="Cuomo C."/>
            <person name="Litvintseva A."/>
            <person name="Heitman J."/>
            <person name="Chen Y."/>
            <person name="Sun S."/>
            <person name="Springer D."/>
            <person name="Dromer F."/>
            <person name="Young S."/>
            <person name="Zeng Q."/>
            <person name="Chapman S."/>
            <person name="Gujja S."/>
            <person name="Saif S."/>
            <person name="Birren B."/>
        </authorList>
    </citation>
    <scope>NUCLEOTIDE SEQUENCE [LARGE SCALE GENOMIC DNA]</scope>
    <source>
        <strain evidence="3 4">ATCC 28783</strain>
    </source>
</reference>
<feature type="domain" description="DSBA-like thioredoxin" evidence="2">
    <location>
        <begin position="18"/>
        <end position="222"/>
    </location>
</feature>
<keyword evidence="4" id="KW-1185">Reference proteome</keyword>
<comment type="caution">
    <text evidence="3">The sequence shown here is derived from an EMBL/GenBank/DDBJ whole genome shotgun (WGS) entry which is preliminary data.</text>
</comment>
<gene>
    <name evidence="3" type="ORF">M231_04673</name>
</gene>
<dbReference type="InParanoid" id="A0A4Q1BJU4"/>
<dbReference type="STRING" id="5217.A0A4Q1BJU4"/>
<evidence type="ECO:0000256" key="1">
    <source>
        <dbReference type="SAM" id="MobiDB-lite"/>
    </source>
</evidence>
<evidence type="ECO:0000313" key="3">
    <source>
        <dbReference type="EMBL" id="RXK38004.1"/>
    </source>
</evidence>
<sequence length="284" mass="31552">MRTRNHFRSDLMIPTVKIDVTIDINCPFSYLGVLHLLSAIEKYHTSQPNANFEPIIRLLPYNLDENLTERPLPRAEYRKQRLGLERAALAEKNFMDKFAAIGVDANSGGLISSPHLFNRILTHALFIAPETQLPIALQLFHAIHVDARHPSDRALIADAAVEHGLFPTITKAMLWMDRDECDAQVRRAYVTARRLGVTGVPFYVFEDRWALSGLHGVEEFVSLFDKLSRGTSSSTPSPTTTVSSPEPRKPLIPSPLSNPASLSIVSPSSTLSPTTDPTDTDQSE</sequence>
<dbReference type="Proteomes" id="UP000289152">
    <property type="component" value="Unassembled WGS sequence"/>
</dbReference>
<feature type="compositionally biased region" description="Low complexity" evidence="1">
    <location>
        <begin position="231"/>
        <end position="245"/>
    </location>
</feature>
<organism evidence="3 4">
    <name type="scientific">Tremella mesenterica</name>
    <name type="common">Jelly fungus</name>
    <dbReference type="NCBI Taxonomy" id="5217"/>
    <lineage>
        <taxon>Eukaryota</taxon>
        <taxon>Fungi</taxon>
        <taxon>Dikarya</taxon>
        <taxon>Basidiomycota</taxon>
        <taxon>Agaricomycotina</taxon>
        <taxon>Tremellomycetes</taxon>
        <taxon>Tremellales</taxon>
        <taxon>Tremellaceae</taxon>
        <taxon>Tremella</taxon>
    </lineage>
</organism>
<name>A0A4Q1BJU4_TREME</name>
<dbReference type="InterPro" id="IPR001853">
    <property type="entry name" value="DSBA-like_thioredoxin_dom"/>
</dbReference>
<dbReference type="Gene3D" id="3.40.30.10">
    <property type="entry name" value="Glutaredoxin"/>
    <property type="match status" value="1"/>
</dbReference>
<dbReference type="OrthoDB" id="1930760at2759"/>
<dbReference type="Pfam" id="PF01323">
    <property type="entry name" value="DSBA"/>
    <property type="match status" value="1"/>
</dbReference>
<dbReference type="PANTHER" id="PTHR13887">
    <property type="entry name" value="GLUTATHIONE S-TRANSFERASE KAPPA"/>
    <property type="match status" value="1"/>
</dbReference>
<feature type="compositionally biased region" description="Polar residues" evidence="1">
    <location>
        <begin position="255"/>
        <end position="265"/>
    </location>
</feature>
<dbReference type="VEuPathDB" id="FungiDB:TREMEDRAFT_25247"/>
<evidence type="ECO:0000259" key="2">
    <source>
        <dbReference type="Pfam" id="PF01323"/>
    </source>
</evidence>
<proteinExistence type="predicted"/>
<dbReference type="GO" id="GO:0016491">
    <property type="term" value="F:oxidoreductase activity"/>
    <property type="evidence" value="ECO:0007669"/>
    <property type="project" value="InterPro"/>
</dbReference>
<evidence type="ECO:0000313" key="4">
    <source>
        <dbReference type="Proteomes" id="UP000289152"/>
    </source>
</evidence>
<protein>
    <recommendedName>
        <fullName evidence="2">DSBA-like thioredoxin domain-containing protein</fullName>
    </recommendedName>
</protein>
<feature type="compositionally biased region" description="Low complexity" evidence="1">
    <location>
        <begin position="266"/>
        <end position="277"/>
    </location>
</feature>
<dbReference type="SUPFAM" id="SSF52833">
    <property type="entry name" value="Thioredoxin-like"/>
    <property type="match status" value="1"/>
</dbReference>
<feature type="region of interest" description="Disordered" evidence="1">
    <location>
        <begin position="228"/>
        <end position="284"/>
    </location>
</feature>
<dbReference type="InterPro" id="IPR036249">
    <property type="entry name" value="Thioredoxin-like_sf"/>
</dbReference>
<dbReference type="EMBL" id="SDIL01000055">
    <property type="protein sequence ID" value="RXK38004.1"/>
    <property type="molecule type" value="Genomic_DNA"/>
</dbReference>
<dbReference type="AlphaFoldDB" id="A0A4Q1BJU4"/>
<accession>A0A4Q1BJU4</accession>
<dbReference type="PANTHER" id="PTHR13887:SF41">
    <property type="entry name" value="THIOREDOXIN SUPERFAMILY PROTEIN"/>
    <property type="match status" value="1"/>
</dbReference>